<dbReference type="InterPro" id="IPR008271">
    <property type="entry name" value="Ser/Thr_kinase_AS"/>
</dbReference>
<dbReference type="InterPro" id="IPR051681">
    <property type="entry name" value="Ser/Thr_Kinases-Pseudokinases"/>
</dbReference>
<dbReference type="InterPro" id="IPR001245">
    <property type="entry name" value="Ser-Thr/Tyr_kinase_cat_dom"/>
</dbReference>
<organism evidence="2 3">
    <name type="scientific">Rickenella mellea</name>
    <dbReference type="NCBI Taxonomy" id="50990"/>
    <lineage>
        <taxon>Eukaryota</taxon>
        <taxon>Fungi</taxon>
        <taxon>Dikarya</taxon>
        <taxon>Basidiomycota</taxon>
        <taxon>Agaricomycotina</taxon>
        <taxon>Agaricomycetes</taxon>
        <taxon>Hymenochaetales</taxon>
        <taxon>Rickenellaceae</taxon>
        <taxon>Rickenella</taxon>
    </lineage>
</organism>
<dbReference type="Pfam" id="PF07714">
    <property type="entry name" value="PK_Tyr_Ser-Thr"/>
    <property type="match status" value="1"/>
</dbReference>
<keyword evidence="2" id="KW-0418">Kinase</keyword>
<keyword evidence="3" id="KW-1185">Reference proteome</keyword>
<dbReference type="Proteomes" id="UP000294933">
    <property type="component" value="Unassembled WGS sequence"/>
</dbReference>
<reference evidence="2 3" key="1">
    <citation type="submission" date="2018-06" db="EMBL/GenBank/DDBJ databases">
        <title>A transcriptomic atlas of mushroom development highlights an independent origin of complex multicellularity.</title>
        <authorList>
            <consortium name="DOE Joint Genome Institute"/>
            <person name="Krizsan K."/>
            <person name="Almasi E."/>
            <person name="Merenyi Z."/>
            <person name="Sahu N."/>
            <person name="Viragh M."/>
            <person name="Koszo T."/>
            <person name="Mondo S."/>
            <person name="Kiss B."/>
            <person name="Balint B."/>
            <person name="Kues U."/>
            <person name="Barry K."/>
            <person name="Hegedus J.C."/>
            <person name="Henrissat B."/>
            <person name="Johnson J."/>
            <person name="Lipzen A."/>
            <person name="Ohm R."/>
            <person name="Nagy I."/>
            <person name="Pangilinan J."/>
            <person name="Yan J."/>
            <person name="Xiong Y."/>
            <person name="Grigoriev I.V."/>
            <person name="Hibbett D.S."/>
            <person name="Nagy L.G."/>
        </authorList>
    </citation>
    <scope>NUCLEOTIDE SEQUENCE [LARGE SCALE GENOMIC DNA]</scope>
    <source>
        <strain evidence="2 3">SZMC22713</strain>
    </source>
</reference>
<keyword evidence="2" id="KW-0808">Transferase</keyword>
<dbReference type="PROSITE" id="PS50011">
    <property type="entry name" value="PROTEIN_KINASE_DOM"/>
    <property type="match status" value="1"/>
</dbReference>
<dbReference type="PROSITE" id="PS00108">
    <property type="entry name" value="PROTEIN_KINASE_ST"/>
    <property type="match status" value="1"/>
</dbReference>
<feature type="domain" description="Protein kinase" evidence="1">
    <location>
        <begin position="1"/>
        <end position="276"/>
    </location>
</feature>
<dbReference type="Gene3D" id="1.10.510.10">
    <property type="entry name" value="Transferase(Phosphotransferase) domain 1"/>
    <property type="match status" value="1"/>
</dbReference>
<dbReference type="InterPro" id="IPR011009">
    <property type="entry name" value="Kinase-like_dom_sf"/>
</dbReference>
<dbReference type="SUPFAM" id="SSF56112">
    <property type="entry name" value="Protein kinase-like (PK-like)"/>
    <property type="match status" value="1"/>
</dbReference>
<evidence type="ECO:0000313" key="2">
    <source>
        <dbReference type="EMBL" id="TDL23879.1"/>
    </source>
</evidence>
<dbReference type="EMBL" id="ML170168">
    <property type="protein sequence ID" value="TDL23879.1"/>
    <property type="molecule type" value="Genomic_DNA"/>
</dbReference>
<accession>A0A4Y7QAI9</accession>
<dbReference type="PANTHER" id="PTHR44329">
    <property type="entry name" value="SERINE/THREONINE-PROTEIN KINASE TNNI3K-RELATED"/>
    <property type="match status" value="1"/>
</dbReference>
<dbReference type="OrthoDB" id="346907at2759"/>
<dbReference type="STRING" id="50990.A0A4Y7QAI9"/>
<dbReference type="GO" id="GO:0004674">
    <property type="term" value="F:protein serine/threonine kinase activity"/>
    <property type="evidence" value="ECO:0007669"/>
    <property type="project" value="TreeGrafter"/>
</dbReference>
<evidence type="ECO:0000259" key="1">
    <source>
        <dbReference type="PROSITE" id="PS50011"/>
    </source>
</evidence>
<dbReference type="SMART" id="SM00220">
    <property type="entry name" value="S_TKc"/>
    <property type="match status" value="1"/>
</dbReference>
<dbReference type="VEuPathDB" id="FungiDB:BD410DRAFT_838429"/>
<protein>
    <submittedName>
        <fullName evidence="2">Kinase-like protein</fullName>
    </submittedName>
</protein>
<evidence type="ECO:0000313" key="3">
    <source>
        <dbReference type="Proteomes" id="UP000294933"/>
    </source>
</evidence>
<proteinExistence type="predicted"/>
<sequence>MSGTNPVAGGGLSDIWKGKITEKGTVALKAFRIYDKSVQEKALKNFSHEAVMWRQLRHPNILPFYGVFKGNQHFDRLCLVSPWMDAGNVIDYLNVHTDVNRLALLSDIAQGLAYLHLSEPPIIHGDLKGANIFVTPSLTACLGDFGLTRFRASQESTCGATTGNAKGTLRWQAPELFNIVGEDSIPWSEKCDIYSFGCVCLELMTGKPPFSEIRHDGAVMMAIAKGQIPQRPLQSVLERGLDDSLWACMQQCWNSDPALRPTAVQLVEYFKGHQRESRAATENDVDVSQRPRASLGQYGFPNEYVSAVSGGKENSGGAEQV</sequence>
<dbReference type="AlphaFoldDB" id="A0A4Y7QAI9"/>
<gene>
    <name evidence="2" type="ORF">BD410DRAFT_838429</name>
</gene>
<name>A0A4Y7QAI9_9AGAM</name>
<dbReference type="GO" id="GO:0005524">
    <property type="term" value="F:ATP binding"/>
    <property type="evidence" value="ECO:0007669"/>
    <property type="project" value="InterPro"/>
</dbReference>
<dbReference type="InterPro" id="IPR000719">
    <property type="entry name" value="Prot_kinase_dom"/>
</dbReference>